<dbReference type="EMBL" id="AAVP02000003">
    <property type="protein sequence ID" value="EDK24744.1"/>
    <property type="molecule type" value="Genomic_DNA"/>
</dbReference>
<dbReference type="Proteomes" id="UP000003577">
    <property type="component" value="Unassembled WGS sequence"/>
</dbReference>
<dbReference type="RefSeq" id="WP_004845018.1">
    <property type="nucleotide sequence ID" value="NZ_DS264344.1"/>
</dbReference>
<reference evidence="1 2" key="1">
    <citation type="submission" date="2007-03" db="EMBL/GenBank/DDBJ databases">
        <authorList>
            <person name="Fulton L."/>
            <person name="Clifton S."/>
            <person name="Fulton B."/>
            <person name="Xu J."/>
            <person name="Minx P."/>
            <person name="Pepin K.H."/>
            <person name="Johnson M."/>
            <person name="Thiruvilangam P."/>
            <person name="Bhonagiri V."/>
            <person name="Nash W.E."/>
            <person name="Mardis E.R."/>
            <person name="Wilson R.K."/>
        </authorList>
    </citation>
    <scope>NUCLEOTIDE SEQUENCE [LARGE SCALE GENOMIC DNA]</scope>
    <source>
        <strain evidence="1 2">ATCC 27756</strain>
    </source>
</reference>
<name>A5KLA6_9FIRM</name>
<organism evidence="1 2">
    <name type="scientific">[Ruminococcus] torques ATCC 27756</name>
    <dbReference type="NCBI Taxonomy" id="411460"/>
    <lineage>
        <taxon>Bacteria</taxon>
        <taxon>Bacillati</taxon>
        <taxon>Bacillota</taxon>
        <taxon>Clostridia</taxon>
        <taxon>Lachnospirales</taxon>
        <taxon>Lachnospiraceae</taxon>
        <taxon>Mediterraneibacter</taxon>
    </lineage>
</organism>
<sequence length="42" mass="4801">MKRAFLEPEMEVVKFQDEDIITTSIIEDNETSGDIIDGDENL</sequence>
<evidence type="ECO:0000313" key="2">
    <source>
        <dbReference type="Proteomes" id="UP000003577"/>
    </source>
</evidence>
<comment type="caution">
    <text evidence="1">The sequence shown here is derived from an EMBL/GenBank/DDBJ whole genome shotgun (WGS) entry which is preliminary data.</text>
</comment>
<dbReference type="AlphaFoldDB" id="A5KLA6"/>
<reference evidence="1 2" key="2">
    <citation type="submission" date="2007-04" db="EMBL/GenBank/DDBJ databases">
        <title>Draft genome sequence of Ruminococcus torques (ATCC 27756).</title>
        <authorList>
            <person name="Sudarsanam P."/>
            <person name="Ley R."/>
            <person name="Guruge J."/>
            <person name="Turnbaugh P.J."/>
            <person name="Mahowald M."/>
            <person name="Liep D."/>
            <person name="Gordon J."/>
        </authorList>
    </citation>
    <scope>NUCLEOTIDE SEQUENCE [LARGE SCALE GENOMIC DNA]</scope>
    <source>
        <strain evidence="1 2">ATCC 27756</strain>
    </source>
</reference>
<protein>
    <submittedName>
        <fullName evidence="1">Uncharacterized protein</fullName>
    </submittedName>
</protein>
<dbReference type="PaxDb" id="411460-RUMTOR_01010"/>
<dbReference type="HOGENOM" id="CLU_215868_0_0_9"/>
<gene>
    <name evidence="1" type="ORF">RUMTOR_01010</name>
</gene>
<accession>A5KLA6</accession>
<evidence type="ECO:0000313" key="1">
    <source>
        <dbReference type="EMBL" id="EDK24744.1"/>
    </source>
</evidence>
<proteinExistence type="predicted"/>